<dbReference type="Proteomes" id="UP000295244">
    <property type="component" value="Unassembled WGS sequence"/>
</dbReference>
<gene>
    <name evidence="3" type="ORF">E0L93_07505</name>
</gene>
<dbReference type="AlphaFoldDB" id="A0A4R1BJ80"/>
<protein>
    <submittedName>
        <fullName evidence="3">BON domain-containing protein</fullName>
    </submittedName>
</protein>
<evidence type="ECO:0000259" key="2">
    <source>
        <dbReference type="PROSITE" id="PS50914"/>
    </source>
</evidence>
<sequence>MAYFRKTRAAAKPAPWLAWGGGKAAKTGLWGAKKAARAEGRLLRRALSSREPAGVRWSKYGAAALLGFLGGVLLGRLGAQGAREGAFGEEGFAAGVRQEEESSSTTSDTGDSEEHQEPGEENVTGAERGFSDPSAGPLIGEEHRREVAGVPEQPEEVEQRIRSEIGTDPRTTSMPRINVQVNDGVAELRGEAPSEEARRAAEEIARNTEGVREVRNLLTVNPEGPTRERRAGGEDG</sequence>
<name>A0A4R1BJ80_9ACTN</name>
<organism evidence="3 4">
    <name type="scientific">Rubrobacter taiwanensis</name>
    <dbReference type="NCBI Taxonomy" id="185139"/>
    <lineage>
        <taxon>Bacteria</taxon>
        <taxon>Bacillati</taxon>
        <taxon>Actinomycetota</taxon>
        <taxon>Rubrobacteria</taxon>
        <taxon>Rubrobacterales</taxon>
        <taxon>Rubrobacteraceae</taxon>
        <taxon>Rubrobacter</taxon>
    </lineage>
</organism>
<evidence type="ECO:0000313" key="4">
    <source>
        <dbReference type="Proteomes" id="UP000295244"/>
    </source>
</evidence>
<dbReference type="RefSeq" id="WP_132690539.1">
    <property type="nucleotide sequence ID" value="NZ_SKBU01000014.1"/>
</dbReference>
<dbReference type="EMBL" id="SKBU01000014">
    <property type="protein sequence ID" value="TCJ17366.1"/>
    <property type="molecule type" value="Genomic_DNA"/>
</dbReference>
<proteinExistence type="predicted"/>
<dbReference type="InterPro" id="IPR014004">
    <property type="entry name" value="Transpt-assoc_nodulatn_dom_bac"/>
</dbReference>
<dbReference type="OrthoDB" id="9783990at2"/>
<dbReference type="Gene3D" id="3.30.1340.30">
    <property type="match status" value="1"/>
</dbReference>
<keyword evidence="4" id="KW-1185">Reference proteome</keyword>
<reference evidence="3 4" key="1">
    <citation type="submission" date="2019-03" db="EMBL/GenBank/DDBJ databases">
        <title>Whole genome sequence of a novel Rubrobacter taiwanensis strain, isolated from Yellowstone National Park.</title>
        <authorList>
            <person name="Freed S."/>
            <person name="Ramaley R.F."/>
            <person name="Kyndt J.A."/>
        </authorList>
    </citation>
    <scope>NUCLEOTIDE SEQUENCE [LARGE SCALE GENOMIC DNA]</scope>
    <source>
        <strain evidence="3 4">Yellowstone</strain>
    </source>
</reference>
<evidence type="ECO:0000256" key="1">
    <source>
        <dbReference type="SAM" id="MobiDB-lite"/>
    </source>
</evidence>
<feature type="compositionally biased region" description="Basic and acidic residues" evidence="1">
    <location>
        <begin position="157"/>
        <end position="167"/>
    </location>
</feature>
<dbReference type="Pfam" id="PF04972">
    <property type="entry name" value="BON"/>
    <property type="match status" value="1"/>
</dbReference>
<feature type="region of interest" description="Disordered" evidence="1">
    <location>
        <begin position="93"/>
        <end position="176"/>
    </location>
</feature>
<accession>A0A4R1BJ80</accession>
<feature type="domain" description="BON" evidence="2">
    <location>
        <begin position="153"/>
        <end position="222"/>
    </location>
</feature>
<dbReference type="InterPro" id="IPR007055">
    <property type="entry name" value="BON_dom"/>
</dbReference>
<comment type="caution">
    <text evidence="3">The sequence shown here is derived from an EMBL/GenBank/DDBJ whole genome shotgun (WGS) entry which is preliminary data.</text>
</comment>
<dbReference type="SMART" id="SM00749">
    <property type="entry name" value="BON"/>
    <property type="match status" value="1"/>
</dbReference>
<evidence type="ECO:0000313" key="3">
    <source>
        <dbReference type="EMBL" id="TCJ17366.1"/>
    </source>
</evidence>
<dbReference type="PROSITE" id="PS50914">
    <property type="entry name" value="BON"/>
    <property type="match status" value="1"/>
</dbReference>